<accession>K5WHM9</accession>
<organism evidence="1 2">
    <name type="scientific">Phanerochaete carnosa (strain HHB-10118-sp)</name>
    <name type="common">White-rot fungus</name>
    <name type="synonym">Peniophora carnosa</name>
    <dbReference type="NCBI Taxonomy" id="650164"/>
    <lineage>
        <taxon>Eukaryota</taxon>
        <taxon>Fungi</taxon>
        <taxon>Dikarya</taxon>
        <taxon>Basidiomycota</taxon>
        <taxon>Agaricomycotina</taxon>
        <taxon>Agaricomycetes</taxon>
        <taxon>Polyporales</taxon>
        <taxon>Phanerochaetaceae</taxon>
        <taxon>Phanerochaete</taxon>
    </lineage>
</organism>
<proteinExistence type="predicted"/>
<dbReference type="KEGG" id="pco:PHACADRAFT_253098"/>
<reference evidence="1 2" key="1">
    <citation type="journal article" date="2012" name="BMC Genomics">
        <title>Comparative genomics of the white-rot fungi, Phanerochaete carnosa and P. chrysosporium, to elucidate the genetic basis of the distinct wood types they colonize.</title>
        <authorList>
            <person name="Suzuki H."/>
            <person name="MacDonald J."/>
            <person name="Syed K."/>
            <person name="Salamov A."/>
            <person name="Hori C."/>
            <person name="Aerts A."/>
            <person name="Henrissat B."/>
            <person name="Wiebenga A."/>
            <person name="vanKuyk P.A."/>
            <person name="Barry K."/>
            <person name="Lindquist E."/>
            <person name="LaButti K."/>
            <person name="Lapidus A."/>
            <person name="Lucas S."/>
            <person name="Coutinho P."/>
            <person name="Gong Y."/>
            <person name="Samejima M."/>
            <person name="Mahadevan R."/>
            <person name="Abou-Zaid M."/>
            <person name="de Vries R.P."/>
            <person name="Igarashi K."/>
            <person name="Yadav J.S."/>
            <person name="Grigoriev I.V."/>
            <person name="Master E.R."/>
        </authorList>
    </citation>
    <scope>NUCLEOTIDE SEQUENCE [LARGE SCALE GENOMIC DNA]</scope>
    <source>
        <strain evidence="1 2">HHB-10118-sp</strain>
    </source>
</reference>
<name>K5WHM9_PHACS</name>
<evidence type="ECO:0000313" key="2">
    <source>
        <dbReference type="Proteomes" id="UP000008370"/>
    </source>
</evidence>
<dbReference type="AlphaFoldDB" id="K5WHM9"/>
<dbReference type="GeneID" id="18915670"/>
<keyword evidence="2" id="KW-1185">Reference proteome</keyword>
<dbReference type="Proteomes" id="UP000008370">
    <property type="component" value="Unassembled WGS sequence"/>
</dbReference>
<dbReference type="HOGENOM" id="CLU_2264671_0_0_1"/>
<sequence>MLLKRKRETDAQHSNTALVVLCSNTALLHYAGIYLQGLGPALLGNRYMQRQGQKVLGKKDVLVCAESLGIFGGSLIPGPLSNSYPRLLTNGGRLWWGCSLCNY</sequence>
<dbReference type="InParanoid" id="K5WHM9"/>
<protein>
    <submittedName>
        <fullName evidence="1">Uncharacterized protein</fullName>
    </submittedName>
</protein>
<gene>
    <name evidence="1" type="ORF">PHACADRAFT_253098</name>
</gene>
<evidence type="ECO:0000313" key="1">
    <source>
        <dbReference type="EMBL" id="EKM58629.1"/>
    </source>
</evidence>
<dbReference type="EMBL" id="JH930470">
    <property type="protein sequence ID" value="EKM58629.1"/>
    <property type="molecule type" value="Genomic_DNA"/>
</dbReference>
<dbReference type="RefSeq" id="XP_007393934.1">
    <property type="nucleotide sequence ID" value="XM_007393872.1"/>
</dbReference>